<dbReference type="GO" id="GO:0016811">
    <property type="term" value="F:hydrolase activity, acting on carbon-nitrogen (but not peptide) bonds, in linear amides"/>
    <property type="evidence" value="ECO:0007669"/>
    <property type="project" value="TreeGrafter"/>
</dbReference>
<gene>
    <name evidence="1" type="ORF">A2627_03655</name>
</gene>
<reference evidence="1 2" key="1">
    <citation type="journal article" date="2016" name="Nat. Commun.">
        <title>Thousands of microbial genomes shed light on interconnected biogeochemical processes in an aquifer system.</title>
        <authorList>
            <person name="Anantharaman K."/>
            <person name="Brown C.T."/>
            <person name="Hug L.A."/>
            <person name="Sharon I."/>
            <person name="Castelle C.J."/>
            <person name="Probst A.J."/>
            <person name="Thomas B.C."/>
            <person name="Singh A."/>
            <person name="Wilkins M.J."/>
            <person name="Karaoz U."/>
            <person name="Brodie E.L."/>
            <person name="Williams K.H."/>
            <person name="Hubbard S.S."/>
            <person name="Banfield J.F."/>
        </authorList>
    </citation>
    <scope>NUCLEOTIDE SEQUENCE [LARGE SCALE GENOMIC DNA]</scope>
</reference>
<protein>
    <recommendedName>
        <fullName evidence="3">GlcNAc-PI de-N-acetylase</fullName>
    </recommendedName>
</protein>
<name>A0A1F7YG27_9BACT</name>
<dbReference type="Proteomes" id="UP000178851">
    <property type="component" value="Unassembled WGS sequence"/>
</dbReference>
<dbReference type="InterPro" id="IPR003737">
    <property type="entry name" value="GlcNAc_PI_deacetylase-related"/>
</dbReference>
<dbReference type="AlphaFoldDB" id="A0A1F7YG27"/>
<organism evidence="1 2">
    <name type="scientific">Candidatus Woesebacteria bacterium RIFCSPHIGHO2_01_FULL_39_28</name>
    <dbReference type="NCBI Taxonomy" id="1802496"/>
    <lineage>
        <taxon>Bacteria</taxon>
        <taxon>Candidatus Woeseibacteriota</taxon>
    </lineage>
</organism>
<dbReference type="PANTHER" id="PTHR12993">
    <property type="entry name" value="N-ACETYLGLUCOSAMINYL-PHOSPHATIDYLINOSITOL DE-N-ACETYLASE-RELATED"/>
    <property type="match status" value="1"/>
</dbReference>
<dbReference type="Gene3D" id="3.40.50.10320">
    <property type="entry name" value="LmbE-like"/>
    <property type="match status" value="1"/>
</dbReference>
<proteinExistence type="predicted"/>
<evidence type="ECO:0008006" key="3">
    <source>
        <dbReference type="Google" id="ProtNLM"/>
    </source>
</evidence>
<dbReference type="Pfam" id="PF02585">
    <property type="entry name" value="PIG-L"/>
    <property type="match status" value="1"/>
</dbReference>
<dbReference type="SUPFAM" id="SSF102588">
    <property type="entry name" value="LmbE-like"/>
    <property type="match status" value="1"/>
</dbReference>
<evidence type="ECO:0000313" key="2">
    <source>
        <dbReference type="Proteomes" id="UP000178851"/>
    </source>
</evidence>
<dbReference type="InterPro" id="IPR024078">
    <property type="entry name" value="LmbE-like_dom_sf"/>
</dbReference>
<dbReference type="EMBL" id="MGGI01000016">
    <property type="protein sequence ID" value="OGM26110.1"/>
    <property type="molecule type" value="Genomic_DNA"/>
</dbReference>
<comment type="caution">
    <text evidence="1">The sequence shown here is derived from an EMBL/GenBank/DDBJ whole genome shotgun (WGS) entry which is preliminary data.</text>
</comment>
<evidence type="ECO:0000313" key="1">
    <source>
        <dbReference type="EMBL" id="OGM26110.1"/>
    </source>
</evidence>
<dbReference type="PANTHER" id="PTHR12993:SF11">
    <property type="entry name" value="N-ACETYLGLUCOSAMINYL-PHOSPHATIDYLINOSITOL DE-N-ACETYLASE"/>
    <property type="match status" value="1"/>
</dbReference>
<sequence length="239" mass="27262">MILEKFDISQLKNKKILAFGAHPDDIEFGAGGTLAQFSGQNSVEIIIATDGGLGTHDQKLKNGDISKIRKKEAESAAELLGFKNINFWNFPDGGLRAWDKKLRQKIVKTLINKKPDIIFSFDPWVRYEPGLHPDHRTLAWAVAETWLLVDTPLFLKKMRHENVVPLNPKPALWLYAPAEANWAVDITHVWENKVEALEYHQSQFPKEKMEKIKNKLESRFSEAGKQIGVPLAEPFRILE</sequence>
<accession>A0A1F7YG27</accession>